<evidence type="ECO:0000313" key="4">
    <source>
        <dbReference type="Proteomes" id="UP000657574"/>
    </source>
</evidence>
<dbReference type="InterPro" id="IPR036291">
    <property type="entry name" value="NAD(P)-bd_dom_sf"/>
</dbReference>
<dbReference type="Gene3D" id="3.30.360.10">
    <property type="entry name" value="Dihydrodipicolinate Reductase, domain 2"/>
    <property type="match status" value="1"/>
</dbReference>
<dbReference type="Pfam" id="PF01408">
    <property type="entry name" value="GFO_IDH_MocA"/>
    <property type="match status" value="1"/>
</dbReference>
<accession>A0A917NZF7</accession>
<keyword evidence="4" id="KW-1185">Reference proteome</keyword>
<protein>
    <recommendedName>
        <fullName evidence="5">Gfo/Idh/MocA family oxidoreductase</fullName>
    </recommendedName>
</protein>
<gene>
    <name evidence="3" type="ORF">GCM10010121_058660</name>
</gene>
<evidence type="ECO:0000313" key="3">
    <source>
        <dbReference type="EMBL" id="GGJ39823.1"/>
    </source>
</evidence>
<feature type="domain" description="GFO/IDH/MocA-like oxidoreductase" evidence="2">
    <location>
        <begin position="131"/>
        <end position="231"/>
    </location>
</feature>
<dbReference type="GO" id="GO:0000166">
    <property type="term" value="F:nucleotide binding"/>
    <property type="evidence" value="ECO:0007669"/>
    <property type="project" value="InterPro"/>
</dbReference>
<reference evidence="3" key="1">
    <citation type="journal article" date="2014" name="Int. J. Syst. Evol. Microbiol.">
        <title>Complete genome sequence of Corynebacterium casei LMG S-19264T (=DSM 44701T), isolated from a smear-ripened cheese.</title>
        <authorList>
            <consortium name="US DOE Joint Genome Institute (JGI-PGF)"/>
            <person name="Walter F."/>
            <person name="Albersmeier A."/>
            <person name="Kalinowski J."/>
            <person name="Ruckert C."/>
        </authorList>
    </citation>
    <scope>NUCLEOTIDE SEQUENCE</scope>
    <source>
        <strain evidence="3">JCM 3086</strain>
    </source>
</reference>
<dbReference type="PANTHER" id="PTHR43377:SF8">
    <property type="entry name" value="BLR3664 PROTEIN"/>
    <property type="match status" value="1"/>
</dbReference>
<dbReference type="AlphaFoldDB" id="A0A917NZF7"/>
<reference evidence="3" key="2">
    <citation type="submission" date="2020-09" db="EMBL/GenBank/DDBJ databases">
        <authorList>
            <person name="Sun Q."/>
            <person name="Ohkuma M."/>
        </authorList>
    </citation>
    <scope>NUCLEOTIDE SEQUENCE</scope>
    <source>
        <strain evidence="3">JCM 3086</strain>
    </source>
</reference>
<comment type="caution">
    <text evidence="3">The sequence shown here is derived from an EMBL/GenBank/DDBJ whole genome shotgun (WGS) entry which is preliminary data.</text>
</comment>
<evidence type="ECO:0008006" key="5">
    <source>
        <dbReference type="Google" id="ProtNLM"/>
    </source>
</evidence>
<dbReference type="RefSeq" id="WP_189314286.1">
    <property type="nucleotide sequence ID" value="NZ_BMQA01000024.1"/>
</dbReference>
<proteinExistence type="predicted"/>
<dbReference type="SUPFAM" id="SSF51735">
    <property type="entry name" value="NAD(P)-binding Rossmann-fold domains"/>
    <property type="match status" value="1"/>
</dbReference>
<dbReference type="InterPro" id="IPR000683">
    <property type="entry name" value="Gfo/Idh/MocA-like_OxRdtase_N"/>
</dbReference>
<sequence length="380" mass="39845">MSTARGLGIVGWGAAGRLMAAAAERTGRFRLSGVADISEDARAHAAREAGCSVWASVDELAGARDVDVIYVASPTVHHRAAVETAAAHGKHVISEKPLAVTLEEAQRVVEAAQRAGVVLLVGATHSSDAPVRALRRLVEEVRLGALLSVASACHTDWHRRPRSAADLDAGQGNGLVLRQGAHQFDILRYVCGGVAQRVFAMTFGGSAGRERGFSACISFGNGAQASAYYSGTGGFDSRLLTWGVGELATVDIDPGPPLGRYFALPGREAVTQVSPMFGTTVATFSEGTVWLTPRGLLIHEETGVREQSVAGQLSGWDAVLDEMDSALEGRQPVHDGAWGVATLETCLAVHESARTGAPVSLEHQVALPTASHFTALKEIS</sequence>
<evidence type="ECO:0000259" key="1">
    <source>
        <dbReference type="Pfam" id="PF01408"/>
    </source>
</evidence>
<dbReference type="InterPro" id="IPR051450">
    <property type="entry name" value="Gfo/Idh/MocA_Oxidoreductases"/>
</dbReference>
<dbReference type="Pfam" id="PF22725">
    <property type="entry name" value="GFO_IDH_MocA_C3"/>
    <property type="match status" value="1"/>
</dbReference>
<name>A0A917NZF7_9ACTN</name>
<dbReference type="SUPFAM" id="SSF55347">
    <property type="entry name" value="Glyceraldehyde-3-phosphate dehydrogenase-like, C-terminal domain"/>
    <property type="match status" value="1"/>
</dbReference>
<dbReference type="EMBL" id="BMQA01000024">
    <property type="protein sequence ID" value="GGJ39823.1"/>
    <property type="molecule type" value="Genomic_DNA"/>
</dbReference>
<dbReference type="Gene3D" id="3.40.50.720">
    <property type="entry name" value="NAD(P)-binding Rossmann-like Domain"/>
    <property type="match status" value="1"/>
</dbReference>
<dbReference type="Proteomes" id="UP000657574">
    <property type="component" value="Unassembled WGS sequence"/>
</dbReference>
<dbReference type="InterPro" id="IPR055170">
    <property type="entry name" value="GFO_IDH_MocA-like_dom"/>
</dbReference>
<dbReference type="PANTHER" id="PTHR43377">
    <property type="entry name" value="BILIVERDIN REDUCTASE A"/>
    <property type="match status" value="1"/>
</dbReference>
<evidence type="ECO:0000259" key="2">
    <source>
        <dbReference type="Pfam" id="PF22725"/>
    </source>
</evidence>
<organism evidence="3 4">
    <name type="scientific">Streptomyces brasiliensis</name>
    <dbReference type="NCBI Taxonomy" id="1954"/>
    <lineage>
        <taxon>Bacteria</taxon>
        <taxon>Bacillati</taxon>
        <taxon>Actinomycetota</taxon>
        <taxon>Actinomycetes</taxon>
        <taxon>Kitasatosporales</taxon>
        <taxon>Streptomycetaceae</taxon>
        <taxon>Streptomyces</taxon>
    </lineage>
</organism>
<feature type="domain" description="Gfo/Idh/MocA-like oxidoreductase N-terminal" evidence="1">
    <location>
        <begin position="7"/>
        <end position="122"/>
    </location>
</feature>